<name>A0ABT7QRI2_9BACT</name>
<dbReference type="InterPro" id="IPR038770">
    <property type="entry name" value="Na+/solute_symporter_sf"/>
</dbReference>
<feature type="transmembrane region" description="Helical" evidence="8">
    <location>
        <begin position="30"/>
        <end position="46"/>
    </location>
</feature>
<evidence type="ECO:0000313" key="10">
    <source>
        <dbReference type="EMBL" id="MDM5263693.1"/>
    </source>
</evidence>
<dbReference type="Pfam" id="PF00999">
    <property type="entry name" value="Na_H_Exchanger"/>
    <property type="match status" value="1"/>
</dbReference>
<feature type="transmembrane region" description="Helical" evidence="8">
    <location>
        <begin position="264"/>
        <end position="281"/>
    </location>
</feature>
<dbReference type="PANTHER" id="PTHR43562:SF1">
    <property type="entry name" value="NA(+)_H(+) ANTIPORTER YJBQ-RELATED"/>
    <property type="match status" value="1"/>
</dbReference>
<comment type="subcellular location">
    <subcellularLocation>
        <location evidence="1">Membrane</location>
        <topology evidence="1">Multi-pass membrane protein</topology>
    </subcellularLocation>
</comment>
<evidence type="ECO:0000313" key="11">
    <source>
        <dbReference type="Proteomes" id="UP001169066"/>
    </source>
</evidence>
<evidence type="ECO:0000256" key="6">
    <source>
        <dbReference type="ARBA" id="ARBA00023065"/>
    </source>
</evidence>
<dbReference type="Gene3D" id="1.20.1530.20">
    <property type="match status" value="1"/>
</dbReference>
<evidence type="ECO:0000256" key="2">
    <source>
        <dbReference type="ARBA" id="ARBA00022448"/>
    </source>
</evidence>
<dbReference type="InterPro" id="IPR006153">
    <property type="entry name" value="Cation/H_exchanger_TM"/>
</dbReference>
<keyword evidence="11" id="KW-1185">Reference proteome</keyword>
<evidence type="ECO:0000256" key="8">
    <source>
        <dbReference type="SAM" id="Phobius"/>
    </source>
</evidence>
<keyword evidence="2" id="KW-0813">Transport</keyword>
<dbReference type="PANTHER" id="PTHR43562">
    <property type="entry name" value="NAPA-TYPE SODIUM/HYDROGEN ANTIPORTER"/>
    <property type="match status" value="1"/>
</dbReference>
<feature type="domain" description="Cation/H+ exchanger transmembrane" evidence="9">
    <location>
        <begin position="13"/>
        <end position="376"/>
    </location>
</feature>
<organism evidence="10 11">
    <name type="scientific">Sulfurovum xiamenensis</name>
    <dbReference type="NCBI Taxonomy" id="3019066"/>
    <lineage>
        <taxon>Bacteria</taxon>
        <taxon>Pseudomonadati</taxon>
        <taxon>Campylobacterota</taxon>
        <taxon>Epsilonproteobacteria</taxon>
        <taxon>Campylobacterales</taxon>
        <taxon>Sulfurovaceae</taxon>
        <taxon>Sulfurovum</taxon>
    </lineage>
</organism>
<keyword evidence="7 8" id="KW-0472">Membrane</keyword>
<keyword evidence="6" id="KW-0406">Ion transport</keyword>
<feature type="transmembrane region" description="Helical" evidence="8">
    <location>
        <begin position="357"/>
        <end position="378"/>
    </location>
</feature>
<evidence type="ECO:0000259" key="9">
    <source>
        <dbReference type="Pfam" id="PF00999"/>
    </source>
</evidence>
<proteinExistence type="predicted"/>
<evidence type="ECO:0000256" key="1">
    <source>
        <dbReference type="ARBA" id="ARBA00004141"/>
    </source>
</evidence>
<keyword evidence="4 8" id="KW-0812">Transmembrane</keyword>
<evidence type="ECO:0000256" key="7">
    <source>
        <dbReference type="ARBA" id="ARBA00023136"/>
    </source>
</evidence>
<sequence>MIHTNIVHILTLSLLIWGSPFVAKFLRLPMPPVEIILGSIVAYFGLVGHNPYFTLIAEVGFLYLMFLAGMEVDLKQITKSPKSVIQRSMLFLFFMVVFSMIFGFIFDLNTIVIISMPLISIGLLASLSKVYGKEESWIRLAFIAGVLGEILSIAALTIFDAYITTGSPIELILKVSYLLLFIFVVYILYRMFNLLFWWYPELKSILVPKLDTSAQDIRLSMSLFFIMIAVMLSLELEVALGAFIAGIAISAFFHHEKQLEEKMSSLGFGFLVPLFFIHVGASFDLKALLLEGVVPGALLITVLMIVARLFAAIVLRGIHGSSKDAILIALSLSMPLTLLVAVATIGYDTKLLDQLTYYQLILASIFEILISMTIIKAIQVRNRSNKKESNKD</sequence>
<feature type="transmembrane region" description="Helical" evidence="8">
    <location>
        <begin position="175"/>
        <end position="199"/>
    </location>
</feature>
<accession>A0ABT7QRI2</accession>
<dbReference type="EMBL" id="JAQIBC010000003">
    <property type="protein sequence ID" value="MDM5263693.1"/>
    <property type="molecule type" value="Genomic_DNA"/>
</dbReference>
<comment type="caution">
    <text evidence="10">The sequence shown here is derived from an EMBL/GenBank/DDBJ whole genome shotgun (WGS) entry which is preliminary data.</text>
</comment>
<feature type="transmembrane region" description="Helical" evidence="8">
    <location>
        <begin position="326"/>
        <end position="345"/>
    </location>
</feature>
<feature type="transmembrane region" description="Helical" evidence="8">
    <location>
        <begin position="136"/>
        <end position="163"/>
    </location>
</feature>
<dbReference type="RefSeq" id="WP_289401673.1">
    <property type="nucleotide sequence ID" value="NZ_JAQIBC010000003.1"/>
</dbReference>
<evidence type="ECO:0000256" key="3">
    <source>
        <dbReference type="ARBA" id="ARBA00022449"/>
    </source>
</evidence>
<feature type="transmembrane region" description="Helical" evidence="8">
    <location>
        <begin position="219"/>
        <end position="252"/>
    </location>
</feature>
<evidence type="ECO:0000256" key="4">
    <source>
        <dbReference type="ARBA" id="ARBA00022692"/>
    </source>
</evidence>
<keyword evidence="3" id="KW-0050">Antiport</keyword>
<reference evidence="10" key="1">
    <citation type="submission" date="2023-01" db="EMBL/GenBank/DDBJ databases">
        <title>Sulfurovum sp. XTW-4 genome assembly.</title>
        <authorList>
            <person name="Wang J."/>
        </authorList>
    </citation>
    <scope>NUCLEOTIDE SEQUENCE</scope>
    <source>
        <strain evidence="10">XTW-4</strain>
    </source>
</reference>
<keyword evidence="5 8" id="KW-1133">Transmembrane helix</keyword>
<evidence type="ECO:0000256" key="5">
    <source>
        <dbReference type="ARBA" id="ARBA00022989"/>
    </source>
</evidence>
<dbReference type="Proteomes" id="UP001169066">
    <property type="component" value="Unassembled WGS sequence"/>
</dbReference>
<gene>
    <name evidence="10" type="ORF">PF327_05720</name>
</gene>
<feature type="transmembrane region" description="Helical" evidence="8">
    <location>
        <begin position="6"/>
        <end position="23"/>
    </location>
</feature>
<feature type="transmembrane region" description="Helical" evidence="8">
    <location>
        <begin position="293"/>
        <end position="314"/>
    </location>
</feature>
<protein>
    <submittedName>
        <fullName evidence="10">Cation:proton antiporter</fullName>
    </submittedName>
</protein>
<feature type="transmembrane region" description="Helical" evidence="8">
    <location>
        <begin position="91"/>
        <end position="124"/>
    </location>
</feature>